<keyword evidence="3" id="KW-0472">Membrane</keyword>
<feature type="coiled-coil region" evidence="1">
    <location>
        <begin position="160"/>
        <end position="194"/>
    </location>
</feature>
<evidence type="ECO:0000256" key="1">
    <source>
        <dbReference type="SAM" id="Coils"/>
    </source>
</evidence>
<dbReference type="Gene3D" id="3.10.100.10">
    <property type="entry name" value="Mannose-Binding Protein A, subunit A"/>
    <property type="match status" value="1"/>
</dbReference>
<proteinExistence type="predicted"/>
<feature type="transmembrane region" description="Helical" evidence="3">
    <location>
        <begin position="88"/>
        <end position="111"/>
    </location>
</feature>
<dbReference type="AlphaFoldDB" id="A0A3B3WIE8"/>
<evidence type="ECO:0000256" key="3">
    <source>
        <dbReference type="SAM" id="Phobius"/>
    </source>
</evidence>
<sequence>MSQIQPAEMAEKEAGPVVIKSSKCPKSEAKYENDREYENVKKKEPAQSKPDNDEYAEIAAQNGVYQTLDTTGIKSDKPAERNHSYQRLACCFGTLCVILVLIIIGVCVYFRESAASELNQLKSNQKVLLQENLILTDLNNKLSSDNDNLTLASMALKNNITMLTAENHNLMSLNEKLKEQRKNLTEIIETWNEFNVSRAQWSIDQYCPKNKARSCTACQEGWKYQLHSCYAYNDAKAAYRTNWDGAREDCRTKNSDLTVVSNNAEKVMEEQ</sequence>
<evidence type="ECO:0008006" key="6">
    <source>
        <dbReference type="Google" id="ProtNLM"/>
    </source>
</evidence>
<dbReference type="Proteomes" id="UP000261480">
    <property type="component" value="Unplaced"/>
</dbReference>
<evidence type="ECO:0000313" key="5">
    <source>
        <dbReference type="Proteomes" id="UP000261480"/>
    </source>
</evidence>
<dbReference type="SUPFAM" id="SSF56436">
    <property type="entry name" value="C-type lectin-like"/>
    <property type="match status" value="1"/>
</dbReference>
<keyword evidence="5" id="KW-1185">Reference proteome</keyword>
<accession>A0A3B3WIE8</accession>
<feature type="region of interest" description="Disordered" evidence="2">
    <location>
        <begin position="1"/>
        <end position="53"/>
    </location>
</feature>
<dbReference type="InterPro" id="IPR016186">
    <property type="entry name" value="C-type_lectin-like/link_sf"/>
</dbReference>
<evidence type="ECO:0000313" key="4">
    <source>
        <dbReference type="Ensembl" id="ENSPMEP00000002512.1"/>
    </source>
</evidence>
<organism evidence="4 5">
    <name type="scientific">Poecilia mexicana</name>
    <dbReference type="NCBI Taxonomy" id="48701"/>
    <lineage>
        <taxon>Eukaryota</taxon>
        <taxon>Metazoa</taxon>
        <taxon>Chordata</taxon>
        <taxon>Craniata</taxon>
        <taxon>Vertebrata</taxon>
        <taxon>Euteleostomi</taxon>
        <taxon>Actinopterygii</taxon>
        <taxon>Neopterygii</taxon>
        <taxon>Teleostei</taxon>
        <taxon>Neoteleostei</taxon>
        <taxon>Acanthomorphata</taxon>
        <taxon>Ovalentaria</taxon>
        <taxon>Atherinomorphae</taxon>
        <taxon>Cyprinodontiformes</taxon>
        <taxon>Poeciliidae</taxon>
        <taxon>Poeciliinae</taxon>
        <taxon>Poecilia</taxon>
    </lineage>
</organism>
<keyword evidence="3" id="KW-1133">Transmembrane helix</keyword>
<dbReference type="InterPro" id="IPR016187">
    <property type="entry name" value="CTDL_fold"/>
</dbReference>
<evidence type="ECO:0000256" key="2">
    <source>
        <dbReference type="SAM" id="MobiDB-lite"/>
    </source>
</evidence>
<feature type="compositionally biased region" description="Basic and acidic residues" evidence="2">
    <location>
        <begin position="25"/>
        <end position="52"/>
    </location>
</feature>
<reference evidence="4" key="2">
    <citation type="submission" date="2025-09" db="UniProtKB">
        <authorList>
            <consortium name="Ensembl"/>
        </authorList>
    </citation>
    <scope>IDENTIFICATION</scope>
</reference>
<dbReference type="Ensembl" id="ENSPMET00000012393.1">
    <property type="protein sequence ID" value="ENSPMEP00000002512.1"/>
    <property type="gene ID" value="ENSPMEG00000003563.1"/>
</dbReference>
<protein>
    <recommendedName>
        <fullName evidence="6">C-type lectin domain-containing protein</fullName>
    </recommendedName>
</protein>
<dbReference type="STRING" id="48701.ENSPMEP00000002512"/>
<keyword evidence="1" id="KW-0175">Coiled coil</keyword>
<name>A0A3B3WIE8_9TELE</name>
<reference evidence="4" key="1">
    <citation type="submission" date="2025-08" db="UniProtKB">
        <authorList>
            <consortium name="Ensembl"/>
        </authorList>
    </citation>
    <scope>IDENTIFICATION</scope>
</reference>
<keyword evidence="3" id="KW-0812">Transmembrane</keyword>